<keyword evidence="2" id="KW-1185">Reference proteome</keyword>
<dbReference type="EMBL" id="JACHMQ010000001">
    <property type="protein sequence ID" value="MBB6400265.1"/>
    <property type="molecule type" value="Genomic_DNA"/>
</dbReference>
<dbReference type="RefSeq" id="WP_185032693.1">
    <property type="nucleotide sequence ID" value="NZ_JACHMQ010000001.1"/>
</dbReference>
<sequence length="111" mass="11658">MADVTSEIRVVGAEGPGGLTLRTSGLSARGLPELRADGLPPYLGQGWARVLAALARRLAATGEIPDELAPGVEIRLTPADGGTLAPVPPPGRDLAEWRRDVLLRMFPEARA</sequence>
<accession>A0A7X0G690</accession>
<protein>
    <submittedName>
        <fullName evidence="1">Uncharacterized protein</fullName>
    </submittedName>
</protein>
<evidence type="ECO:0000313" key="1">
    <source>
        <dbReference type="EMBL" id="MBB6400265.1"/>
    </source>
</evidence>
<organism evidence="1 2">
    <name type="scientific">Actinomadura coerulea</name>
    <dbReference type="NCBI Taxonomy" id="46159"/>
    <lineage>
        <taxon>Bacteria</taxon>
        <taxon>Bacillati</taxon>
        <taxon>Actinomycetota</taxon>
        <taxon>Actinomycetes</taxon>
        <taxon>Streptosporangiales</taxon>
        <taxon>Thermomonosporaceae</taxon>
        <taxon>Actinomadura</taxon>
    </lineage>
</organism>
<proteinExistence type="predicted"/>
<name>A0A7X0G690_9ACTN</name>
<dbReference type="Proteomes" id="UP000546324">
    <property type="component" value="Unassembled WGS sequence"/>
</dbReference>
<evidence type="ECO:0000313" key="2">
    <source>
        <dbReference type="Proteomes" id="UP000546324"/>
    </source>
</evidence>
<dbReference type="AlphaFoldDB" id="A0A7X0G690"/>
<gene>
    <name evidence="1" type="ORF">BKA00_007179</name>
</gene>
<reference evidence="1 2" key="1">
    <citation type="submission" date="2020-08" db="EMBL/GenBank/DDBJ databases">
        <title>Sequencing the genomes of 1000 actinobacteria strains.</title>
        <authorList>
            <person name="Klenk H.-P."/>
        </authorList>
    </citation>
    <scope>NUCLEOTIDE SEQUENCE [LARGE SCALE GENOMIC DNA]</scope>
    <source>
        <strain evidence="1 2">DSM 43675</strain>
    </source>
</reference>
<comment type="caution">
    <text evidence="1">The sequence shown here is derived from an EMBL/GenBank/DDBJ whole genome shotgun (WGS) entry which is preliminary data.</text>
</comment>